<evidence type="ECO:0000256" key="1">
    <source>
        <dbReference type="ARBA" id="ARBA00000312"/>
    </source>
</evidence>
<comment type="catalytic activity">
    <reaction evidence="2">
        <text>adenosylcob(III)inamide phosphate + GTP + H(+) = adenosylcob(III)inamide-GDP + diphosphate</text>
        <dbReference type="Rhea" id="RHEA:22712"/>
        <dbReference type="ChEBI" id="CHEBI:15378"/>
        <dbReference type="ChEBI" id="CHEBI:33019"/>
        <dbReference type="ChEBI" id="CHEBI:37565"/>
        <dbReference type="ChEBI" id="CHEBI:58502"/>
        <dbReference type="ChEBI" id="CHEBI:60487"/>
        <dbReference type="EC" id="2.7.7.62"/>
    </reaction>
</comment>
<dbReference type="RefSeq" id="WP_130511406.1">
    <property type="nucleotide sequence ID" value="NZ_SHKY01000001.1"/>
</dbReference>
<keyword evidence="19" id="KW-0548">Nucleotidyltransferase</keyword>
<evidence type="ECO:0000256" key="17">
    <source>
        <dbReference type="ARBA" id="ARBA00030571"/>
    </source>
</evidence>
<evidence type="ECO:0000256" key="8">
    <source>
        <dbReference type="ARBA" id="ARBA00012016"/>
    </source>
</evidence>
<evidence type="ECO:0000256" key="4">
    <source>
        <dbReference type="ARBA" id="ARBA00003889"/>
    </source>
</evidence>
<evidence type="ECO:0000313" key="20">
    <source>
        <dbReference type="Proteomes" id="UP000292564"/>
    </source>
</evidence>
<dbReference type="GO" id="GO:0005524">
    <property type="term" value="F:ATP binding"/>
    <property type="evidence" value="ECO:0007669"/>
    <property type="project" value="UniProtKB-KW"/>
</dbReference>
<evidence type="ECO:0000256" key="15">
    <source>
        <dbReference type="ARBA" id="ARBA00023134"/>
    </source>
</evidence>
<dbReference type="AlphaFoldDB" id="A0A4Q7ZP61"/>
<comment type="caution">
    <text evidence="19">The sequence shown here is derived from an EMBL/GenBank/DDBJ whole genome shotgun (WGS) entry which is preliminary data.</text>
</comment>
<evidence type="ECO:0000256" key="13">
    <source>
        <dbReference type="ARBA" id="ARBA00022777"/>
    </source>
</evidence>
<dbReference type="InterPro" id="IPR003203">
    <property type="entry name" value="CobU/CobP"/>
</dbReference>
<feature type="region of interest" description="Disordered" evidence="18">
    <location>
        <begin position="622"/>
        <end position="651"/>
    </location>
</feature>
<comment type="catalytic activity">
    <reaction evidence="1">
        <text>adenosylcob(III)inamide + ATP = adenosylcob(III)inamide phosphate + ADP + H(+)</text>
        <dbReference type="Rhea" id="RHEA:15769"/>
        <dbReference type="ChEBI" id="CHEBI:2480"/>
        <dbReference type="ChEBI" id="CHEBI:15378"/>
        <dbReference type="ChEBI" id="CHEBI:30616"/>
        <dbReference type="ChEBI" id="CHEBI:58502"/>
        <dbReference type="ChEBI" id="CHEBI:456216"/>
        <dbReference type="EC" id="2.7.1.156"/>
    </reaction>
</comment>
<comment type="similarity">
    <text evidence="7">Belongs to the CobU/CobP family.</text>
</comment>
<evidence type="ECO:0000256" key="6">
    <source>
        <dbReference type="ARBA" id="ARBA00005159"/>
    </source>
</evidence>
<evidence type="ECO:0000256" key="9">
    <source>
        <dbReference type="ARBA" id="ARBA00012523"/>
    </source>
</evidence>
<dbReference type="Pfam" id="PF02277">
    <property type="entry name" value="DBI_PRT"/>
    <property type="match status" value="1"/>
</dbReference>
<protein>
    <recommendedName>
        <fullName evidence="16">Adenosylcobinamide kinase</fullName>
        <ecNumber evidence="8">2.7.1.156</ecNumber>
        <ecNumber evidence="9">2.7.7.62</ecNumber>
    </recommendedName>
    <alternativeName>
        <fullName evidence="17">Adenosylcobinamide-phosphate guanylyltransferase</fullName>
    </alternativeName>
</protein>
<feature type="region of interest" description="Disordered" evidence="18">
    <location>
        <begin position="230"/>
        <end position="274"/>
    </location>
</feature>
<dbReference type="PANTHER" id="PTHR34848">
    <property type="match status" value="1"/>
</dbReference>
<organism evidence="19 20">
    <name type="scientific">Krasilnikovia cinnamomea</name>
    <dbReference type="NCBI Taxonomy" id="349313"/>
    <lineage>
        <taxon>Bacteria</taxon>
        <taxon>Bacillati</taxon>
        <taxon>Actinomycetota</taxon>
        <taxon>Actinomycetes</taxon>
        <taxon>Micromonosporales</taxon>
        <taxon>Micromonosporaceae</taxon>
        <taxon>Krasilnikovia</taxon>
    </lineage>
</organism>
<feature type="compositionally biased region" description="Low complexity" evidence="18">
    <location>
        <begin position="230"/>
        <end position="270"/>
    </location>
</feature>
<reference evidence="19 20" key="1">
    <citation type="submission" date="2019-02" db="EMBL/GenBank/DDBJ databases">
        <title>Sequencing the genomes of 1000 actinobacteria strains.</title>
        <authorList>
            <person name="Klenk H.-P."/>
        </authorList>
    </citation>
    <scope>NUCLEOTIDE SEQUENCE [LARGE SCALE GENOMIC DNA]</scope>
    <source>
        <strain evidence="19 20">DSM 45162</strain>
    </source>
</reference>
<evidence type="ECO:0000256" key="11">
    <source>
        <dbReference type="ARBA" id="ARBA00022679"/>
    </source>
</evidence>
<dbReference type="UniPathway" id="UPA00148">
    <property type="reaction ID" value="UER00236"/>
</dbReference>
<dbReference type="Gene3D" id="3.40.50.300">
    <property type="entry name" value="P-loop containing nucleotide triphosphate hydrolases"/>
    <property type="match status" value="1"/>
</dbReference>
<feature type="compositionally biased region" description="Low complexity" evidence="18">
    <location>
        <begin position="116"/>
        <end position="126"/>
    </location>
</feature>
<dbReference type="EMBL" id="SHKY01000001">
    <property type="protein sequence ID" value="RZU52842.1"/>
    <property type="molecule type" value="Genomic_DNA"/>
</dbReference>
<evidence type="ECO:0000256" key="12">
    <source>
        <dbReference type="ARBA" id="ARBA00022741"/>
    </source>
</evidence>
<comment type="pathway">
    <text evidence="5">Cofactor biosynthesis; adenosylcobalamin biosynthesis; adenosylcobalamin from cob(II)yrinate a,c-diamide: step 6/7.</text>
</comment>
<evidence type="ECO:0000256" key="7">
    <source>
        <dbReference type="ARBA" id="ARBA00007490"/>
    </source>
</evidence>
<accession>A0A4Q7ZP61</accession>
<dbReference type="Gene3D" id="3.40.50.10210">
    <property type="match status" value="1"/>
</dbReference>
<dbReference type="GO" id="GO:0009236">
    <property type="term" value="P:cobalamin biosynthetic process"/>
    <property type="evidence" value="ECO:0007669"/>
    <property type="project" value="UniProtKB-UniPathway"/>
</dbReference>
<gene>
    <name evidence="19" type="ORF">EV385_4726</name>
</gene>
<evidence type="ECO:0000313" key="19">
    <source>
        <dbReference type="EMBL" id="RZU52842.1"/>
    </source>
</evidence>
<dbReference type="GO" id="GO:0043752">
    <property type="term" value="F:adenosylcobinamide kinase activity"/>
    <property type="evidence" value="ECO:0007669"/>
    <property type="project" value="UniProtKB-EC"/>
</dbReference>
<keyword evidence="14" id="KW-0067">ATP-binding</keyword>
<keyword evidence="15" id="KW-0342">GTP-binding</keyword>
<name>A0A4Q7ZP61_9ACTN</name>
<dbReference type="Proteomes" id="UP000292564">
    <property type="component" value="Unassembled WGS sequence"/>
</dbReference>
<keyword evidence="13 19" id="KW-0418">Kinase</keyword>
<evidence type="ECO:0000256" key="16">
    <source>
        <dbReference type="ARBA" id="ARBA00029570"/>
    </source>
</evidence>
<keyword evidence="11 19" id="KW-0808">Transferase</keyword>
<dbReference type="InterPro" id="IPR003200">
    <property type="entry name" value="Nict_dMeBzImd_PRibTrfase"/>
</dbReference>
<keyword evidence="10" id="KW-0169">Cobalamin biosynthesis</keyword>
<proteinExistence type="inferred from homology"/>
<dbReference type="SUPFAM" id="SSF52540">
    <property type="entry name" value="P-loop containing nucleoside triphosphate hydrolases"/>
    <property type="match status" value="1"/>
</dbReference>
<dbReference type="GO" id="GO:0008939">
    <property type="term" value="F:nicotinate-nucleotide-dimethylbenzimidazole phosphoribosyltransferase activity"/>
    <property type="evidence" value="ECO:0007669"/>
    <property type="project" value="InterPro"/>
</dbReference>
<keyword evidence="20" id="KW-1185">Reference proteome</keyword>
<dbReference type="EC" id="2.7.1.156" evidence="8"/>
<evidence type="ECO:0000256" key="5">
    <source>
        <dbReference type="ARBA" id="ARBA00004692"/>
    </source>
</evidence>
<sequence>MSVDRWNTVLVLGGIRSGKSAFAESLVADAASVRYIATAAGAPDDPEWNARIEAHRRRRPASWYTEETATDPARLAVLLADAKPGDMLLVDDLGGWVAALLDPARRSDPAAHEDSAPTGTPVAAAGTAVPSATGDVVASATGDAVVALADAVRECEARVVFVSPEVGLSLVPTNPVGRAFTDSLGAANQAVAAACDAVVLVIAGQPTWLKPTGPEVAALSTAPALAAAAAPGTTATAPTAPATTATAPTAPDTTATTTPAPTAPTAATTPLPAPTIAPVPVDVVTAETPAGSVPDIEPGMDLPLPDNDAGPDARDRLETLDLPGSGLGALGEAVEFAAAAQGTTVPRPWGPVRLLLLAGEHTGDAAAGADPDDADRRVAAATDGSGPLARLAAGADADIQVVRVAAAGAMEDGPVLDADGVEAALRQGWALAEQAADDGRDALVLGACGTGTEAAATAVMAASTGAEPVAVLPRVLVPGGRYDDEAWMRRCAAVRDALHRIRREPRGARDILSQLGGADVAVATGVLLGAAARRLPVLLDGPVGIAAGLVARDLAAQTRHWCLLAEAGTLALVKQGADVLGLTPVLQLGLDLGEGANALAALPLLRSAIGLTESLGVHPALLDSPGDPGWEDADFVEPEPDGPGPARAPGA</sequence>
<dbReference type="EC" id="2.7.7.62" evidence="9"/>
<evidence type="ECO:0000256" key="10">
    <source>
        <dbReference type="ARBA" id="ARBA00022573"/>
    </source>
</evidence>
<evidence type="ECO:0000256" key="2">
    <source>
        <dbReference type="ARBA" id="ARBA00000711"/>
    </source>
</evidence>
<dbReference type="OrthoDB" id="9781491at2"/>
<keyword evidence="12" id="KW-0547">Nucleotide-binding</keyword>
<comment type="function">
    <text evidence="4">Catalyzes ATP-dependent phosphorylation of adenosylcobinamide and addition of GMP to adenosylcobinamide phosphate.</text>
</comment>
<dbReference type="InterPro" id="IPR027417">
    <property type="entry name" value="P-loop_NTPase"/>
</dbReference>
<dbReference type="Pfam" id="PF02283">
    <property type="entry name" value="CobU"/>
    <property type="match status" value="1"/>
</dbReference>
<dbReference type="PANTHER" id="PTHR34848:SF1">
    <property type="entry name" value="BIFUNCTIONAL ADENOSYLCOBALAMIN BIOSYNTHESIS PROTEIN COBU"/>
    <property type="match status" value="1"/>
</dbReference>
<dbReference type="InterPro" id="IPR036087">
    <property type="entry name" value="Nict_dMeBzImd_PRibTrfase_sf"/>
</dbReference>
<comment type="pathway">
    <text evidence="6">Cofactor biosynthesis; adenosylcobalamin biosynthesis; adenosylcobalamin from cob(II)yrinate a,c-diamide: step 5/7.</text>
</comment>
<evidence type="ECO:0000256" key="14">
    <source>
        <dbReference type="ARBA" id="ARBA00022840"/>
    </source>
</evidence>
<evidence type="ECO:0000256" key="18">
    <source>
        <dbReference type="SAM" id="MobiDB-lite"/>
    </source>
</evidence>
<feature type="region of interest" description="Disordered" evidence="18">
    <location>
        <begin position="107"/>
        <end position="126"/>
    </location>
</feature>
<evidence type="ECO:0000256" key="3">
    <source>
        <dbReference type="ARBA" id="ARBA00001522"/>
    </source>
</evidence>
<dbReference type="SUPFAM" id="SSF52733">
    <property type="entry name" value="Nicotinate mononucleotide:5,6-dimethylbenzimidazole phosphoribosyltransferase (CobT)"/>
    <property type="match status" value="1"/>
</dbReference>
<feature type="compositionally biased region" description="Acidic residues" evidence="18">
    <location>
        <begin position="629"/>
        <end position="640"/>
    </location>
</feature>
<dbReference type="GO" id="GO:0005525">
    <property type="term" value="F:GTP binding"/>
    <property type="evidence" value="ECO:0007669"/>
    <property type="project" value="UniProtKB-KW"/>
</dbReference>
<comment type="catalytic activity">
    <reaction evidence="3">
        <text>adenosylcob(III)inamide + GTP = adenosylcob(III)inamide phosphate + GDP + H(+)</text>
        <dbReference type="Rhea" id="RHEA:15765"/>
        <dbReference type="ChEBI" id="CHEBI:2480"/>
        <dbReference type="ChEBI" id="CHEBI:15378"/>
        <dbReference type="ChEBI" id="CHEBI:37565"/>
        <dbReference type="ChEBI" id="CHEBI:58189"/>
        <dbReference type="ChEBI" id="CHEBI:58502"/>
        <dbReference type="EC" id="2.7.1.156"/>
    </reaction>
</comment>
<dbReference type="GO" id="GO:0008820">
    <property type="term" value="F:cobinamide phosphate guanylyltransferase activity"/>
    <property type="evidence" value="ECO:0007669"/>
    <property type="project" value="UniProtKB-EC"/>
</dbReference>